<reference evidence="1" key="1">
    <citation type="submission" date="2015-10" db="EMBL/GenBank/DDBJ databases">
        <authorList>
            <person name="Gilbert D.G."/>
        </authorList>
    </citation>
    <scope>NUCLEOTIDE SEQUENCE</scope>
    <source>
        <strain evidence="1">Phyl III-seqv23</strain>
    </source>
</reference>
<dbReference type="EMBL" id="LN899824">
    <property type="protein sequence ID" value="CUV26994.1"/>
    <property type="molecule type" value="Genomic_DNA"/>
</dbReference>
<organism evidence="1">
    <name type="scientific">Ralstonia solanacearum</name>
    <name type="common">Pseudomonas solanacearum</name>
    <dbReference type="NCBI Taxonomy" id="305"/>
    <lineage>
        <taxon>Bacteria</taxon>
        <taxon>Pseudomonadati</taxon>
        <taxon>Pseudomonadota</taxon>
        <taxon>Betaproteobacteria</taxon>
        <taxon>Burkholderiales</taxon>
        <taxon>Burkholderiaceae</taxon>
        <taxon>Ralstonia</taxon>
        <taxon>Ralstonia solanacearum species complex</taxon>
    </lineage>
</organism>
<protein>
    <submittedName>
        <fullName evidence="1">Uncharacterized protein</fullName>
    </submittedName>
</protein>
<dbReference type="AlphaFoldDB" id="A0A0S4UXL7"/>
<proteinExistence type="predicted"/>
<name>A0A0S4UXL7_RALSL</name>
<gene>
    <name evidence="1" type="ORF">RUN1985_v1_20005</name>
</gene>
<accession>A0A0S4UXL7</accession>
<sequence length="58" mass="6505">MQGRRGLCQLGSLGVKRSRDSRVAKGGYRLTQYMSCWAILVQKRRSIGILKTCKKSCA</sequence>
<evidence type="ECO:0000313" key="1">
    <source>
        <dbReference type="EMBL" id="CUV26994.1"/>
    </source>
</evidence>